<keyword evidence="2" id="KW-1185">Reference proteome</keyword>
<accession>A0A1V6SXZ8</accession>
<dbReference type="Proteomes" id="UP000191342">
    <property type="component" value="Unassembled WGS sequence"/>
</dbReference>
<sequence length="131" mass="14755">MAVVGLFQGLAKPWSSAQLVGFHSSSQTSPPTKEEGQFFPRFQKVSFVFEANDWEGKLGYPGRILRIPPEDIDTDIYRYDELIGPLSSLFWLSGLDELVETVFDPAITLNDEVRLIPTNDMYTGSYQVEST</sequence>
<proteinExistence type="predicted"/>
<organism evidence="1 2">
    <name type="scientific">Penicillium flavigenum</name>
    <dbReference type="NCBI Taxonomy" id="254877"/>
    <lineage>
        <taxon>Eukaryota</taxon>
        <taxon>Fungi</taxon>
        <taxon>Dikarya</taxon>
        <taxon>Ascomycota</taxon>
        <taxon>Pezizomycotina</taxon>
        <taxon>Eurotiomycetes</taxon>
        <taxon>Eurotiomycetidae</taxon>
        <taxon>Eurotiales</taxon>
        <taxon>Aspergillaceae</taxon>
        <taxon>Penicillium</taxon>
    </lineage>
</organism>
<dbReference type="EMBL" id="MLQL01000020">
    <property type="protein sequence ID" value="OQE18917.1"/>
    <property type="molecule type" value="Genomic_DNA"/>
</dbReference>
<comment type="caution">
    <text evidence="1">The sequence shown here is derived from an EMBL/GenBank/DDBJ whole genome shotgun (WGS) entry which is preliminary data.</text>
</comment>
<dbReference type="OrthoDB" id="2440450at2759"/>
<protein>
    <submittedName>
        <fullName evidence="1">Uncharacterized protein</fullName>
    </submittedName>
</protein>
<dbReference type="AlphaFoldDB" id="A0A1V6SXZ8"/>
<gene>
    <name evidence="1" type="ORF">PENFLA_c020G05225</name>
</gene>
<reference evidence="2" key="1">
    <citation type="journal article" date="2017" name="Nat. Microbiol.">
        <title>Global analysis of biosynthetic gene clusters reveals vast potential of secondary metabolite production in Penicillium species.</title>
        <authorList>
            <person name="Nielsen J.C."/>
            <person name="Grijseels S."/>
            <person name="Prigent S."/>
            <person name="Ji B."/>
            <person name="Dainat J."/>
            <person name="Nielsen K.F."/>
            <person name="Frisvad J.C."/>
            <person name="Workman M."/>
            <person name="Nielsen J."/>
        </authorList>
    </citation>
    <scope>NUCLEOTIDE SEQUENCE [LARGE SCALE GENOMIC DNA]</scope>
    <source>
        <strain evidence="2">IBT 14082</strain>
    </source>
</reference>
<evidence type="ECO:0000313" key="2">
    <source>
        <dbReference type="Proteomes" id="UP000191342"/>
    </source>
</evidence>
<evidence type="ECO:0000313" key="1">
    <source>
        <dbReference type="EMBL" id="OQE18917.1"/>
    </source>
</evidence>
<name>A0A1V6SXZ8_9EURO</name>